<organism evidence="2 3">
    <name type="scientific">Dryococelus australis</name>
    <dbReference type="NCBI Taxonomy" id="614101"/>
    <lineage>
        <taxon>Eukaryota</taxon>
        <taxon>Metazoa</taxon>
        <taxon>Ecdysozoa</taxon>
        <taxon>Arthropoda</taxon>
        <taxon>Hexapoda</taxon>
        <taxon>Insecta</taxon>
        <taxon>Pterygota</taxon>
        <taxon>Neoptera</taxon>
        <taxon>Polyneoptera</taxon>
        <taxon>Phasmatodea</taxon>
        <taxon>Verophasmatodea</taxon>
        <taxon>Anareolatae</taxon>
        <taxon>Phasmatidae</taxon>
        <taxon>Eurycanthinae</taxon>
        <taxon>Dryococelus</taxon>
    </lineage>
</organism>
<comment type="caution">
    <text evidence="2">The sequence shown here is derived from an EMBL/GenBank/DDBJ whole genome shotgun (WGS) entry which is preliminary data.</text>
</comment>
<keyword evidence="3" id="KW-1185">Reference proteome</keyword>
<reference evidence="2 3" key="1">
    <citation type="submission" date="2023-02" db="EMBL/GenBank/DDBJ databases">
        <title>LHISI_Scaffold_Assembly.</title>
        <authorList>
            <person name="Stuart O.P."/>
            <person name="Cleave R."/>
            <person name="Magrath M.J.L."/>
            <person name="Mikheyev A.S."/>
        </authorList>
    </citation>
    <scope>NUCLEOTIDE SEQUENCE [LARGE SCALE GENOMIC DNA]</scope>
    <source>
        <strain evidence="2">Daus_M_001</strain>
        <tissue evidence="2">Leg muscle</tissue>
    </source>
</reference>
<evidence type="ECO:0000313" key="3">
    <source>
        <dbReference type="Proteomes" id="UP001159363"/>
    </source>
</evidence>
<evidence type="ECO:0000313" key="2">
    <source>
        <dbReference type="EMBL" id="KAJ8875033.1"/>
    </source>
</evidence>
<feature type="region of interest" description="Disordered" evidence="1">
    <location>
        <begin position="89"/>
        <end position="111"/>
    </location>
</feature>
<dbReference type="Proteomes" id="UP001159363">
    <property type="component" value="Chromosome 8"/>
</dbReference>
<evidence type="ECO:0000256" key="1">
    <source>
        <dbReference type="SAM" id="MobiDB-lite"/>
    </source>
</evidence>
<name>A0ABQ9GSM5_9NEOP</name>
<gene>
    <name evidence="2" type="ORF">PR048_022923</name>
</gene>
<dbReference type="EMBL" id="JARBHB010000009">
    <property type="protein sequence ID" value="KAJ8875033.1"/>
    <property type="molecule type" value="Genomic_DNA"/>
</dbReference>
<proteinExistence type="predicted"/>
<protein>
    <submittedName>
        <fullName evidence="2">Uncharacterized protein</fullName>
    </submittedName>
</protein>
<sequence>MTDAHCQSYLILIGPVRLNLPPALHNLSPYLTKKRGSYKGYTGTSYKSAIAAIDEKPAAKYNTNCYPRSIWPNIILGAASLSSGHWNGKTTEDGRVRPSLTASYTQPPETLKRTGHSNQIAIVVAYINGLYEHDSSQRGALWQAASEEELAAALLWRRGPELTALRQPHFELTPAVTLYLLRSTSVDFRGSSVSPRGRGGVVVRLLVSHLDEPGPIPDGSRSRIFACENSAGRCHLSGRFPRGSPVSPNISFRRSSIPTPLHPHGLPTRPRCYVPPKSIHSLTHGCDSILDRGLRCEQCFIAGVVQHDSHWRKSAVTLPGIEPGSPWWEASRLTAQPPRPPTMKE</sequence>
<accession>A0ABQ9GSM5</accession>